<keyword evidence="2" id="KW-1185">Reference proteome</keyword>
<sequence length="357" mass="40514">MKVLNQFFISSMIVFAGCNSKSQTSETNKVKTEATQKTITFADFKKIKGVENVQDVPFELSTQLDSVQFFVSPNKDAAHLKIAYNKFDNYYGFEEFDGFYSIHYSINNTISNSIEAFVLKSEFTAAFDMTLKGVDLDEIRSSTFKGAHDSKNKSFSKYGTITEVSEQEFVTASKNRINEVLVKNPQVKLKGANWISTENAKETVITQHENVSTEDGTLSNEYIGQSPYLHLEVFRENSVETTDVYYSFYTVKSTADFALFTGGYPQIIPNKNWISSISSNSEVGSNFEINQYKEQSHNQENLLYINFTHFKIADETKAFWANNETFYAEVYPVNSAPSKGKKQKTAFIKIQLKANLL</sequence>
<dbReference type="PROSITE" id="PS51257">
    <property type="entry name" value="PROKAR_LIPOPROTEIN"/>
    <property type="match status" value="1"/>
</dbReference>
<evidence type="ECO:0000313" key="1">
    <source>
        <dbReference type="EMBL" id="MFC3757565.1"/>
    </source>
</evidence>
<gene>
    <name evidence="1" type="ORF">ACFONJ_16420</name>
</gene>
<reference evidence="2" key="1">
    <citation type="journal article" date="2019" name="Int. J. Syst. Evol. Microbiol.">
        <title>The Global Catalogue of Microorganisms (GCM) 10K type strain sequencing project: providing services to taxonomists for standard genome sequencing and annotation.</title>
        <authorList>
            <consortium name="The Broad Institute Genomics Platform"/>
            <consortium name="The Broad Institute Genome Sequencing Center for Infectious Disease"/>
            <person name="Wu L."/>
            <person name="Ma J."/>
        </authorList>
    </citation>
    <scope>NUCLEOTIDE SEQUENCE [LARGE SCALE GENOMIC DNA]</scope>
    <source>
        <strain evidence="2">CECT 7798</strain>
    </source>
</reference>
<proteinExistence type="predicted"/>
<dbReference type="RefSeq" id="WP_290298777.1">
    <property type="nucleotide sequence ID" value="NZ_JAUFQR010000001.1"/>
</dbReference>
<organism evidence="1 2">
    <name type="scientific">Chryseobacterium tructae</name>
    <dbReference type="NCBI Taxonomy" id="1037380"/>
    <lineage>
        <taxon>Bacteria</taxon>
        <taxon>Pseudomonadati</taxon>
        <taxon>Bacteroidota</taxon>
        <taxon>Flavobacteriia</taxon>
        <taxon>Flavobacteriales</taxon>
        <taxon>Weeksellaceae</taxon>
        <taxon>Chryseobacterium group</taxon>
        <taxon>Chryseobacterium</taxon>
    </lineage>
</organism>
<dbReference type="EMBL" id="JBHRYO010000002">
    <property type="protein sequence ID" value="MFC3757565.1"/>
    <property type="molecule type" value="Genomic_DNA"/>
</dbReference>
<protein>
    <submittedName>
        <fullName evidence="1">Resolvase</fullName>
    </submittedName>
</protein>
<evidence type="ECO:0000313" key="2">
    <source>
        <dbReference type="Proteomes" id="UP001595735"/>
    </source>
</evidence>
<dbReference type="Proteomes" id="UP001595735">
    <property type="component" value="Unassembled WGS sequence"/>
</dbReference>
<comment type="caution">
    <text evidence="1">The sequence shown here is derived from an EMBL/GenBank/DDBJ whole genome shotgun (WGS) entry which is preliminary data.</text>
</comment>
<accession>A0ABV7XXL4</accession>
<name>A0ABV7XXL4_9FLAO</name>